<dbReference type="PANTHER" id="PTHR33452:SF1">
    <property type="entry name" value="INNER MEMBRANE PROTEIN YPHA-RELATED"/>
    <property type="match status" value="1"/>
</dbReference>
<comment type="similarity">
    <text evidence="2">Belongs to the DoxX family.</text>
</comment>
<proteinExistence type="inferred from homology"/>
<organism evidence="7 8">
    <name type="scientific">Brevundimonas pondensis</name>
    <dbReference type="NCBI Taxonomy" id="2774189"/>
    <lineage>
        <taxon>Bacteria</taxon>
        <taxon>Pseudomonadati</taxon>
        <taxon>Pseudomonadota</taxon>
        <taxon>Alphaproteobacteria</taxon>
        <taxon>Caulobacterales</taxon>
        <taxon>Caulobacteraceae</taxon>
        <taxon>Brevundimonas</taxon>
    </lineage>
</organism>
<protein>
    <submittedName>
        <fullName evidence="7">DoxX family protein</fullName>
    </submittedName>
</protein>
<dbReference type="PANTHER" id="PTHR33452">
    <property type="entry name" value="OXIDOREDUCTASE CATD-RELATED"/>
    <property type="match status" value="1"/>
</dbReference>
<accession>A0ABX7SGG9</accession>
<comment type="subcellular location">
    <subcellularLocation>
        <location evidence="1">Cell membrane</location>
        <topology evidence="1">Multi-pass membrane protein</topology>
    </subcellularLocation>
</comment>
<keyword evidence="3" id="KW-1003">Cell membrane</keyword>
<keyword evidence="8" id="KW-1185">Reference proteome</keyword>
<reference evidence="7 8" key="1">
    <citation type="submission" date="2020-09" db="EMBL/GenBank/DDBJ databases">
        <title>Brevundimonas sp. LVF1 isolated from an oligotrophic pond in Goettingen, Germany.</title>
        <authorList>
            <person name="Friedrich I."/>
            <person name="Klassen A."/>
            <person name="Neubauer H."/>
            <person name="Schneider D."/>
            <person name="Hertel R."/>
            <person name="Daniel R."/>
        </authorList>
    </citation>
    <scope>NUCLEOTIDE SEQUENCE [LARGE SCALE GENOMIC DNA]</scope>
    <source>
        <strain evidence="7 8">LVF1</strain>
    </source>
</reference>
<dbReference type="Proteomes" id="UP000663942">
    <property type="component" value="Chromosome"/>
</dbReference>
<dbReference type="Pfam" id="PF07681">
    <property type="entry name" value="DoxX"/>
    <property type="match status" value="1"/>
</dbReference>
<dbReference type="EMBL" id="CP062006">
    <property type="protein sequence ID" value="QTC86384.1"/>
    <property type="molecule type" value="Genomic_DNA"/>
</dbReference>
<name>A0ABX7SGG9_9CAUL</name>
<evidence type="ECO:0000256" key="1">
    <source>
        <dbReference type="ARBA" id="ARBA00004651"/>
    </source>
</evidence>
<evidence type="ECO:0000256" key="5">
    <source>
        <dbReference type="ARBA" id="ARBA00022989"/>
    </source>
</evidence>
<gene>
    <name evidence="7" type="ORF">IFE19_09380</name>
</gene>
<keyword evidence="5" id="KW-1133">Transmembrane helix</keyword>
<evidence type="ECO:0000256" key="6">
    <source>
        <dbReference type="ARBA" id="ARBA00023136"/>
    </source>
</evidence>
<evidence type="ECO:0000256" key="3">
    <source>
        <dbReference type="ARBA" id="ARBA00022475"/>
    </source>
</evidence>
<dbReference type="InterPro" id="IPR032808">
    <property type="entry name" value="DoxX"/>
</dbReference>
<dbReference type="InterPro" id="IPR051907">
    <property type="entry name" value="DoxX-like_oxidoreductase"/>
</dbReference>
<dbReference type="RefSeq" id="WP_207821697.1">
    <property type="nucleotide sequence ID" value="NZ_CP062006.1"/>
</dbReference>
<sequence length="142" mass="15694">MIALDRLYRRLTAAIPEWPLALLMRLCVAAPFFLSGRTKVEGLLTLTPSTEYLFAEEYRVPLLPPETAAYLATYAEHLLPALLVLGLLTRPAAVGLLLMTLVIQIFVVPTGWPTHLLWAGPLVYLIARGPGAFSLDRALRLD</sequence>
<keyword evidence="6" id="KW-0472">Membrane</keyword>
<keyword evidence="4" id="KW-0812">Transmembrane</keyword>
<evidence type="ECO:0000256" key="4">
    <source>
        <dbReference type="ARBA" id="ARBA00022692"/>
    </source>
</evidence>
<evidence type="ECO:0000313" key="8">
    <source>
        <dbReference type="Proteomes" id="UP000663942"/>
    </source>
</evidence>
<evidence type="ECO:0000313" key="7">
    <source>
        <dbReference type="EMBL" id="QTC86384.1"/>
    </source>
</evidence>
<evidence type="ECO:0000256" key="2">
    <source>
        <dbReference type="ARBA" id="ARBA00006679"/>
    </source>
</evidence>